<organism evidence="2 3">
    <name type="scientific">Treponema peruense</name>
    <dbReference type="NCBI Taxonomy" id="2787628"/>
    <lineage>
        <taxon>Bacteria</taxon>
        <taxon>Pseudomonadati</taxon>
        <taxon>Spirochaetota</taxon>
        <taxon>Spirochaetia</taxon>
        <taxon>Spirochaetales</taxon>
        <taxon>Treponemataceae</taxon>
        <taxon>Treponema</taxon>
    </lineage>
</organism>
<dbReference type="AlphaFoldDB" id="A0A7T3RDE2"/>
<dbReference type="KEGG" id="tper:IWA51_11875"/>
<sequence>MKSLKFIILFLSFQLSVSCSGLLTRFDAPYSPITDISASLSFDNITNQGFMGGSLPFSAKNISSSPLRENAFIAVRLGTVKRTDIDNTQSVFEDIPEEACYGIIKIKDINTKNLSFSCQFFDADKNISSIKEFSIKENQSVDINNDGFQDLSFYKSTDKRIGFENAMYLTFNSSQENKKTTMFAVLTEQYPNSDYPGGLIGINPSGNFILSKYTTSGERSVLGSFRTGDYVLDSVEGTYKKINCLDFTGSSREVLDTELESIDECASGISYLFDSKEFIDGYDSDLLLSNLSIILKLQTLYNEKSSIDNLNSILRERNLLQKLLEAGLFEDNVDDVQEIINEIYAYSETELIHLNRSFIELLYPELCPKLVVSSNIYTEIIPLASVKFGSSEEETSCSDYIKSRSALTANEYEIEKAALYSKYKKYIEVKKQEITLPKSIPVGKGSVNIVFTNSYLAIGVTGSFNSTWGSVKSTVKGCVYITADTNIDADVSYERDLFNPNYRIEYPIQLYGPVILSLSANVGISVPLKINVSESKKLNYRATFTGLYEAGFDVGLKYGVNWKKAWFVSIPKPYADWSGRKLWNADTISFSSSQQKESVTHERSYARIGAKAYASFGVDISKIVWGDITASTGIYSQFDLIYLNSYLTGKATITPELNLAANAFIGIKDIPFIGQLGKSWSYDIYKYNKPMASYTLFNTKVSDLK</sequence>
<evidence type="ECO:0000313" key="3">
    <source>
        <dbReference type="Proteomes" id="UP000595224"/>
    </source>
</evidence>
<gene>
    <name evidence="2" type="ORF">IWA51_11875</name>
</gene>
<dbReference type="PROSITE" id="PS51257">
    <property type="entry name" value="PROKAR_LIPOPROTEIN"/>
    <property type="match status" value="1"/>
</dbReference>
<protein>
    <recommendedName>
        <fullName evidence="4">Lipoprotein</fullName>
    </recommendedName>
</protein>
<evidence type="ECO:0000256" key="1">
    <source>
        <dbReference type="SAM" id="SignalP"/>
    </source>
</evidence>
<dbReference type="EMBL" id="CP064936">
    <property type="protein sequence ID" value="QQA00932.1"/>
    <property type="molecule type" value="Genomic_DNA"/>
</dbReference>
<reference evidence="2 3" key="1">
    <citation type="submission" date="2020-11" db="EMBL/GenBank/DDBJ databases">
        <title>Treponema Peruensis nv. sp., first commensal Treponema isolated from human feces.</title>
        <authorList>
            <person name="Belkhou C."/>
            <person name="Raes J."/>
        </authorList>
    </citation>
    <scope>NUCLEOTIDE SEQUENCE [LARGE SCALE GENOMIC DNA]</scope>
    <source>
        <strain evidence="2 3">RCC2812</strain>
    </source>
</reference>
<feature type="signal peptide" evidence="1">
    <location>
        <begin position="1"/>
        <end position="21"/>
    </location>
</feature>
<evidence type="ECO:0000313" key="2">
    <source>
        <dbReference type="EMBL" id="QQA00932.1"/>
    </source>
</evidence>
<feature type="chain" id="PRO_5032606779" description="Lipoprotein" evidence="1">
    <location>
        <begin position="22"/>
        <end position="705"/>
    </location>
</feature>
<keyword evidence="3" id="KW-1185">Reference proteome</keyword>
<proteinExistence type="predicted"/>
<name>A0A7T3RDE2_9SPIR</name>
<dbReference type="Proteomes" id="UP000595224">
    <property type="component" value="Chromosome"/>
</dbReference>
<keyword evidence="1" id="KW-0732">Signal</keyword>
<accession>A0A7T3RDE2</accession>
<dbReference type="RefSeq" id="WP_177528794.1">
    <property type="nucleotide sequence ID" value="NZ_CBCSHE010000005.1"/>
</dbReference>
<evidence type="ECO:0008006" key="4">
    <source>
        <dbReference type="Google" id="ProtNLM"/>
    </source>
</evidence>